<keyword evidence="5" id="KW-0966">Cell projection</keyword>
<name>C5KCV1_PERM5</name>
<feature type="region of interest" description="Disordered" evidence="6">
    <location>
        <begin position="3177"/>
        <end position="3199"/>
    </location>
</feature>
<feature type="domain" description="HYDIN/VesB/CFA65-like Ig-like" evidence="7">
    <location>
        <begin position="2956"/>
        <end position="3046"/>
    </location>
</feature>
<keyword evidence="3" id="KW-0963">Cytoplasm</keyword>
<sequence>MVVSEISETFPRDSLHEGQHVTKSVRRRFRIVRNLDIAFHSLHRETNVPWDEPLFEPSPPMIRFAHYHGMEKLSMTLSLRNKDTVSRRVQVLPPQVDHFKVTRKSGKDRYDLVAPGMEVSFLIKFHPDTRADYCHDLEVVTEREIFIVPIRAFAGVPKLEVPRRLDFSNVLVKHGESRVVYVRNVGDVAAQYSVHLSPHERSLQDSISDVFYCISGGSGFVEAGEGVQLELGFRPTALEHYCGTVTIRGTQTSIVECEGTGVTGDVEFSARSIQMDNTYIALSTRKSFVISNNSDVIVEFSWRAFASDQKDAEEREKVFVQLGKEQTEEQLYTLALCTAAAEDHQGRPTAAMYDEYPPVIRNILDSMTGCTESDSEKSLEAMENSKMETLAMRALRIKYENITQQIRDDPLLFYDQAFTIEPAVATIYPGASKIVTVTFEPKAAIQYRSVAYCSVTGSVERIPLALYGTGIGPKAVFSHSELDLEEVYVTSTHRYEVALVNCGQIPAQFEIVPRKSCFGSRFVFEPSSGELEVGEKIDIGISFNPKEIGLFHEVFHCYLTGTVMPLSLALKGQSTAPSFIFDEESIHFGVVPFGFVNTRTITLTNTSEVAYGFGLRISEDGRLEEKEFDITPSRGTLEPSGKQLIRVDFIPENVKSYEMSLLVDFEEVGQGLLSLPISARCEAPSITFNPVDILPYGDVFIRYPYHKRLVLRNTSSLAAKFEILINSNTSAESDPSTVIADVEVDQPQGRIPGGSSCIVMVTLRARRLGSIKVPVYVKIGGHPIPHLVTVEASSMGPTVYAEPMAIDWGSVKCLDVVSKSIKLTNDCCIPAHVRVLLRNRTSPWRAEQKVVRLEPQEVYDYTVKLRPDEVQRFEDVLYFVVEEGKNLAVDMKCRGTETTIVGDEDLGVIDFGTQYTTQSITKELVLKNSGRKTRTVTWLVRGEMAREKALKQLIKDGVDLGKAKLPVVPYTIYPRTATLASNTGYRFTVTACSSVQGLVEDVAECIEFVGANDKKGKMIYQPTLKTNFVAPLLHVSESTVRFRYVWSRDEKETSMITHPLAMTNTSPLPISFQVNAVAPFYTRMPSNERAANMGGFVSLDPKATVKVEVDFDPSYKVDRQSAVMEQKLSITYRDHPQNDQVEVVGEVVFPNLSFDKADIDFGAVFNHAVTEVAVRVTNTTEVPCEYSWEFIIVEDSAKSTDELVRVAPNEEFDIQPIAGSIPAHATESVYFRFNANPDRRCEAVARCNVVGGPSYDIKLRGQASDLAYRIDRTHLEFGDVQFDDFAEQDLMIFNKGCVPVSYSVDLRGMGRRVLVVTPETGKICGDGKAGLKIKFLPGIPSEISEAFLIRVSHLPAVTVSIRGRGVYPAVVLNLPRSNAEEHARKVTDIAEEISVDVPLTTTPSKGPSRWTSFATSESAMMSNTSELANLRSSAAAQKNKPVAPTVASSTMSRMGPSRGMVSAPPHTVVPLSHHALKCAVEVDRRSLRDALIVLETAQGESTSVAPISRKRTRELTGQTVAGSYVCDFGDIVLGHSRRQPFTVYNCHTSEVSLSINRKELVDAGFFVTPEPVGSIASGGTLSMAIIAELPKEAEEGTRELLWKLPIRDGPSYAIHIKARHEVPQLTLPVSRVDFGKVVVGQRAKRYLRLVNDKHVPVEWSYRVPSKSGTPPLPWKLPFGMTQTFGVLEPGQDSIVEICFTPNAVGAFEEKLALRIKDNKHPVVIYLCGFGSALEVNVTPSSFFQLGPILPYQSDPPCRQEMVLHNPTEYPIEIYSLEFDREYITEAKMLSEYDGYDEHGIAEMPLKEVGTPIWRRIAQHVERIRSQAAQEGEVLEVETPTTEQVPDGLTTEVLLDEEGDEMPEQREEDYPNRVPPEERLSVILLGPPKTGKSTIAHALEVEHSRKRLTVDECIDWVLSNPKSIRDDYVAEKLVRKIRDAQGDTRAESAEEVPTLERDDVVAAMRYRLDLPDCNAGVVWDGCSQGSKYVGDDTVECILAAIPGEESVKFITFRIDSASDEGSTPETALTAYYSRLEEVVGEELLKVNGSLAESEQQEEREDAPNDVESLARAELLRRKEELEALVQWFKEEGPVAKAGQYMDELSARINRLHPTPLGQEVSSDGRDTAEVGAGEETTVNGDDDAVEEVSVQKPGTSRIRTWHEILITAEEPDLTKTVEQILATVQPPSFPRYGRLPPSKTVQLIRRPTQREARAPSGLFTLLTPIVNDEGIEELREQSRWVIQSKAEQRIIVQFCVTKTGTFTEQLGFEIVAGGFSPVQTFVDVTGFAGFPKINNDSRNVFMRRVKNRPRGGYSRKQFITSQNVFDFGPLLAGRTIEMRDALFELDRDDPERLAGQVTEDPDTSEDFPQFSLEECPFVIEPSQFTLEQDETKDLLLWCFPQREGQVRDTITILVKDNPEVFKWDVEALGGIPAFDLDTDLVDFGSLMVNQRDSRTIRMENVAAIPIEWELLAAGGDRAEDSETVPPGEISIEPLSGHLAIGEVTEIAIIFHAEDTVSHDFVMNMVVRDCEGLNRFAPEPRPIHFKAQGFKVQVSVVIPSKADGLSSNIIDFGDVRVGQVAERSFELVNDGEHAVDYSLVVRGKMMRRLLSVDPARSTLEPGHRQAVSTALVCPRAMSVIQSPELFMKLVETRTKEEVKPEMPPFKITAKAHFNRVTVSPSTDVDFGTLIAGEAARQILKVTNDGVFETPWSLLDMSRLPDAPTDGIVPASESTWTVGPFSVTPTSGALMPGATVELTVTFAASEEDNFSAKFGLLVEGTDSGEPIVVKVMGESYIPGLDTENMHLLFEEQFTSKTREDAEAIAGSADLRVYCEDERLFSCGPVMVGRSVTERFRLSNPTGITVDVECKIESTSAGTPYTLSPSNLSIPPFEYRYVTMAFNPQAVGTFAAKFSAVVPAGTDPSTNSLTFDVQGDGVLPALTLKAPAFTTTTDAKNLGFEFGELPVGATRNVSFLLTNEHRIDATYRLERSGSGMRSFSITGPATETLKPGETRQVRVGYAPQVASDNDELLLKIVTAHNEDESRTMKVTGRGVMLPVEWLLPQENDEENESVPSVGSYYLHDLLDLGDVPVGSDNEVTLGLKNISDHTQRFELAEIADPQLRNCIDIVPSVGHVYAGETKTVIVRVKPAEKIVLEKARLLFKLIAIDVDSGRVSWDNSQHARLTGNDEPTARPEPIHNTLSDSPTELPLRVSVRADSISYSCTQEEPIVFVTTILYHARQHTFVLENTSDISFDYSWRVANTAHGSTAHRAFTVKPSSGRLSARAKLDVVVRFSPTEMCDFSTVRLELMLPQVDEGTPALALELDASATCPVCHFELIECPTLPGRDDVRVIQFESLGTGVRNRKRFCVLNTTKEKYRFFWVDHRQALPDGCAADDGLDEQNAGATMPGSSLQPFGCVTRDGEIASGKKYEMELLYTPMTTGRHESFWTFRVPSQNLVVPLQLVGTVREPRVDVDLPSVNFGKVRHRAVAPGCGVRHHHLQVLINYETRRTVNLVNREHLPFQFVIDSGSWLDPPLTVSPMKGVVSPGTNLPITVTFKPFEERVYNFNVVVNVKRKVEPVILNVKGSAYEIKTTVTLLTAPDADSGQELFSKVQYDFGSMQ</sequence>
<dbReference type="GO" id="GO:0003341">
    <property type="term" value="P:cilium movement"/>
    <property type="evidence" value="ECO:0007669"/>
    <property type="project" value="TreeGrafter"/>
</dbReference>
<evidence type="ECO:0000256" key="6">
    <source>
        <dbReference type="SAM" id="MobiDB-lite"/>
    </source>
</evidence>
<dbReference type="Pfam" id="PF22544">
    <property type="entry name" value="HYDIN_VesB_CFA65-like_Ig"/>
    <property type="match status" value="3"/>
</dbReference>
<dbReference type="GO" id="GO:0005930">
    <property type="term" value="C:axoneme"/>
    <property type="evidence" value="ECO:0007669"/>
    <property type="project" value="TreeGrafter"/>
</dbReference>
<dbReference type="OMA" id="PCEWFVQ"/>
<evidence type="ECO:0000259" key="7">
    <source>
        <dbReference type="Pfam" id="PF22544"/>
    </source>
</evidence>
<dbReference type="PANTHER" id="PTHR23053:SF0">
    <property type="entry name" value="HYDROCEPHALUS-INDUCING PROTEIN HOMOLOG"/>
    <property type="match status" value="1"/>
</dbReference>
<dbReference type="InterPro" id="IPR053879">
    <property type="entry name" value="HYDIN_VesB_CFA65-like_Ig"/>
</dbReference>
<dbReference type="GeneID" id="9087120"/>
<dbReference type="GO" id="GO:1904158">
    <property type="term" value="P:axonemal central apparatus assembly"/>
    <property type="evidence" value="ECO:0007669"/>
    <property type="project" value="TreeGrafter"/>
</dbReference>
<evidence type="ECO:0000256" key="4">
    <source>
        <dbReference type="ARBA" id="ARBA00023069"/>
    </source>
</evidence>
<dbReference type="PANTHER" id="PTHR23053">
    <property type="entry name" value="DLEC1 DELETED IN LUNG AND ESOPHAGEAL CANCER 1"/>
    <property type="match status" value="1"/>
</dbReference>
<reference evidence="8 9" key="1">
    <citation type="submission" date="2008-07" db="EMBL/GenBank/DDBJ databases">
        <authorList>
            <person name="El-Sayed N."/>
            <person name="Caler E."/>
            <person name="Inman J."/>
            <person name="Amedeo P."/>
            <person name="Hass B."/>
            <person name="Wortman J."/>
        </authorList>
    </citation>
    <scope>NUCLEOTIDE SEQUENCE [LARGE SCALE GENOMIC DNA]</scope>
    <source>
        <strain evidence="9">ATCC 50983 / TXsc</strain>
    </source>
</reference>
<evidence type="ECO:0000313" key="8">
    <source>
        <dbReference type="EMBL" id="EER17701.1"/>
    </source>
</evidence>
<dbReference type="InterPro" id="IPR033305">
    <property type="entry name" value="Hydin-like"/>
</dbReference>
<accession>C5KCV1</accession>
<evidence type="ECO:0000256" key="1">
    <source>
        <dbReference type="ARBA" id="ARBA00004138"/>
    </source>
</evidence>
<dbReference type="Gene3D" id="2.60.40.10">
    <property type="entry name" value="Immunoglobulins"/>
    <property type="match status" value="17"/>
</dbReference>
<gene>
    <name evidence="8" type="ORF">Pmar_PMAR023627</name>
</gene>
<keyword evidence="4" id="KW-0969">Cilium</keyword>
<dbReference type="InterPro" id="IPR013783">
    <property type="entry name" value="Ig-like_fold"/>
</dbReference>
<protein>
    <recommendedName>
        <fullName evidence="7">HYDIN/VesB/CFA65-like Ig-like domain-containing protein</fullName>
    </recommendedName>
</protein>
<feature type="domain" description="HYDIN/VesB/CFA65-like Ig-like" evidence="7">
    <location>
        <begin position="577"/>
        <end position="667"/>
    </location>
</feature>
<organism evidence="9">
    <name type="scientific">Perkinsus marinus (strain ATCC 50983 / TXsc)</name>
    <dbReference type="NCBI Taxonomy" id="423536"/>
    <lineage>
        <taxon>Eukaryota</taxon>
        <taxon>Sar</taxon>
        <taxon>Alveolata</taxon>
        <taxon>Perkinsozoa</taxon>
        <taxon>Perkinsea</taxon>
        <taxon>Perkinsida</taxon>
        <taxon>Perkinsidae</taxon>
        <taxon>Perkinsus</taxon>
    </lineage>
</organism>
<dbReference type="InParanoid" id="C5KCV1"/>
<comment type="subcellular location">
    <subcellularLocation>
        <location evidence="1">Cell projection</location>
        <location evidence="1">Cilium</location>
    </subcellularLocation>
    <subcellularLocation>
        <location evidence="2">Cytoplasm</location>
    </subcellularLocation>
</comment>
<feature type="region of interest" description="Disordered" evidence="6">
    <location>
        <begin position="1434"/>
        <end position="1461"/>
    </location>
</feature>
<dbReference type="Gene3D" id="3.40.50.300">
    <property type="entry name" value="P-loop containing nucleotide triphosphate hydrolases"/>
    <property type="match status" value="1"/>
</dbReference>
<evidence type="ECO:0000256" key="5">
    <source>
        <dbReference type="ARBA" id="ARBA00023273"/>
    </source>
</evidence>
<evidence type="ECO:0000256" key="2">
    <source>
        <dbReference type="ARBA" id="ARBA00004496"/>
    </source>
</evidence>
<dbReference type="InterPro" id="IPR027417">
    <property type="entry name" value="P-loop_NTPase"/>
</dbReference>
<evidence type="ECO:0000313" key="9">
    <source>
        <dbReference type="Proteomes" id="UP000007800"/>
    </source>
</evidence>
<dbReference type="OrthoDB" id="442595at2759"/>
<dbReference type="EMBL" id="GG671995">
    <property type="protein sequence ID" value="EER17701.1"/>
    <property type="molecule type" value="Genomic_DNA"/>
</dbReference>
<keyword evidence="9" id="KW-1185">Reference proteome</keyword>
<dbReference type="Proteomes" id="UP000007800">
    <property type="component" value="Unassembled WGS sequence"/>
</dbReference>
<proteinExistence type="predicted"/>
<feature type="non-terminal residue" evidence="8">
    <location>
        <position position="3619"/>
    </location>
</feature>
<evidence type="ECO:0000256" key="3">
    <source>
        <dbReference type="ARBA" id="ARBA00022490"/>
    </source>
</evidence>
<dbReference type="RefSeq" id="XP_002785905.1">
    <property type="nucleotide sequence ID" value="XM_002785859.1"/>
</dbReference>
<feature type="domain" description="HYDIN/VesB/CFA65-like Ig-like" evidence="7">
    <location>
        <begin position="475"/>
        <end position="572"/>
    </location>
</feature>